<accession>A0A1J5PJS2</accession>
<organism evidence="1">
    <name type="scientific">mine drainage metagenome</name>
    <dbReference type="NCBI Taxonomy" id="410659"/>
    <lineage>
        <taxon>unclassified sequences</taxon>
        <taxon>metagenomes</taxon>
        <taxon>ecological metagenomes</taxon>
    </lineage>
</organism>
<name>A0A1J5PJS2_9ZZZZ</name>
<protein>
    <submittedName>
        <fullName evidence="1">Uncharacterized protein</fullName>
    </submittedName>
</protein>
<dbReference type="EMBL" id="MLJW01008703">
    <property type="protein sequence ID" value="OIQ63781.1"/>
    <property type="molecule type" value="Genomic_DNA"/>
</dbReference>
<evidence type="ECO:0000313" key="1">
    <source>
        <dbReference type="EMBL" id="OIQ63781.1"/>
    </source>
</evidence>
<gene>
    <name evidence="1" type="ORF">GALL_546780</name>
</gene>
<reference evidence="1" key="1">
    <citation type="submission" date="2016-10" db="EMBL/GenBank/DDBJ databases">
        <title>Sequence of Gallionella enrichment culture.</title>
        <authorList>
            <person name="Poehlein A."/>
            <person name="Muehling M."/>
            <person name="Daniel R."/>
        </authorList>
    </citation>
    <scope>NUCLEOTIDE SEQUENCE</scope>
</reference>
<sequence>MIKRNFQYSQIRVGVRANNFGAGVTAVVEDDLNFIGSLNHVVIGQDVAVGTDDDTAAQAHLGLVLLFAKKELEPWVILLQSLAGIFAGADADNGRG</sequence>
<comment type="caution">
    <text evidence="1">The sequence shown here is derived from an EMBL/GenBank/DDBJ whole genome shotgun (WGS) entry which is preliminary data.</text>
</comment>
<proteinExistence type="predicted"/>
<dbReference type="AlphaFoldDB" id="A0A1J5PJS2"/>